<accession>A0A4R2JZ46</accession>
<dbReference type="InterPro" id="IPR036465">
    <property type="entry name" value="vWFA_dom_sf"/>
</dbReference>
<reference evidence="3 4" key="1">
    <citation type="submission" date="2019-03" db="EMBL/GenBank/DDBJ databases">
        <title>Genomic Encyclopedia of Type Strains, Phase IV (KMG-IV): sequencing the most valuable type-strain genomes for metagenomic binning, comparative biology and taxonomic classification.</title>
        <authorList>
            <person name="Goeker M."/>
        </authorList>
    </citation>
    <scope>NUCLEOTIDE SEQUENCE [LARGE SCALE GENOMIC DNA]</scope>
    <source>
        <strain evidence="3 4">DSM 45934</strain>
    </source>
</reference>
<evidence type="ECO:0000259" key="1">
    <source>
        <dbReference type="Pfam" id="PF09967"/>
    </source>
</evidence>
<dbReference type="SUPFAM" id="SSF53300">
    <property type="entry name" value="vWA-like"/>
    <property type="match status" value="1"/>
</dbReference>
<dbReference type="InterPro" id="IPR025154">
    <property type="entry name" value="Put_metallopeptidase_dom"/>
</dbReference>
<dbReference type="PANTHER" id="PTHR38730">
    <property type="entry name" value="SLL7028 PROTEIN"/>
    <property type="match status" value="1"/>
</dbReference>
<protein>
    <submittedName>
        <fullName evidence="3">Putative metal-dependent peptidase</fullName>
    </submittedName>
</protein>
<dbReference type="Pfam" id="PF13203">
    <property type="entry name" value="DUF2201_N"/>
    <property type="match status" value="1"/>
</dbReference>
<dbReference type="AlphaFoldDB" id="A0A4R2JZ46"/>
<evidence type="ECO:0000313" key="3">
    <source>
        <dbReference type="EMBL" id="TCO62696.1"/>
    </source>
</evidence>
<evidence type="ECO:0000313" key="4">
    <source>
        <dbReference type="Proteomes" id="UP000295680"/>
    </source>
</evidence>
<feature type="domain" description="Putative metallopeptidase" evidence="2">
    <location>
        <begin position="7"/>
        <end position="250"/>
    </location>
</feature>
<evidence type="ECO:0000259" key="2">
    <source>
        <dbReference type="Pfam" id="PF13203"/>
    </source>
</evidence>
<dbReference type="InterPro" id="IPR018698">
    <property type="entry name" value="VWA-like_dom"/>
</dbReference>
<dbReference type="PANTHER" id="PTHR38730:SF1">
    <property type="entry name" value="SLL7028 PROTEIN"/>
    <property type="match status" value="1"/>
</dbReference>
<feature type="domain" description="VWA-like" evidence="1">
    <location>
        <begin position="256"/>
        <end position="376"/>
    </location>
</feature>
<keyword evidence="4" id="KW-1185">Reference proteome</keyword>
<sequence length="385" mass="42395">MEAEIRQKWAAARVWAARQAPYLASAMLALEPVFEDEGKYDLSAFPTDKAWHIYVDPRVVAETEVPAIGFWLLHQVTHLLRHHGDRYPGGHPRRWNVAGDAEINDDLHTDALTVPDQAITPTKLNLPDGWIAEQYWEKLPEPPQSSDCGTGADGQSRPWNCDRPGVSSISARLIAQDVARRIKDHHRSRGDIPSGWQRWADEVLDPVVNWRQVLRSAVRRGIAEIAGRVDFTYRRPSRRQRPDVILPSLRQPLPTVAVVIDTSGSMSDGMLAQILGEVAGLLNSLGVARNRLHVVCCDAKAYAAQRVLNAHEVKLLGGGGTDMGAGIKAAAELRPRPDLILVLTDGHTPWPKPPRAKVVVGLMDPAGTVPSWATSVLIDPETVAR</sequence>
<comment type="caution">
    <text evidence="3">The sequence shown here is derived from an EMBL/GenBank/DDBJ whole genome shotgun (WGS) entry which is preliminary data.</text>
</comment>
<dbReference type="Proteomes" id="UP000295680">
    <property type="component" value="Unassembled WGS sequence"/>
</dbReference>
<dbReference type="OrthoDB" id="3837721at2"/>
<organism evidence="3 4">
    <name type="scientific">Actinocrispum wychmicini</name>
    <dbReference type="NCBI Taxonomy" id="1213861"/>
    <lineage>
        <taxon>Bacteria</taxon>
        <taxon>Bacillati</taxon>
        <taxon>Actinomycetota</taxon>
        <taxon>Actinomycetes</taxon>
        <taxon>Pseudonocardiales</taxon>
        <taxon>Pseudonocardiaceae</taxon>
        <taxon>Actinocrispum</taxon>
    </lineage>
</organism>
<name>A0A4R2JZ46_9PSEU</name>
<dbReference type="EMBL" id="SLWS01000002">
    <property type="protein sequence ID" value="TCO62696.1"/>
    <property type="molecule type" value="Genomic_DNA"/>
</dbReference>
<dbReference type="RefSeq" id="WP_132114655.1">
    <property type="nucleotide sequence ID" value="NZ_SLWS01000002.1"/>
</dbReference>
<proteinExistence type="predicted"/>
<dbReference type="Gene3D" id="3.40.50.410">
    <property type="entry name" value="von Willebrand factor, type A domain"/>
    <property type="match status" value="1"/>
</dbReference>
<dbReference type="Pfam" id="PF09967">
    <property type="entry name" value="DUF2201"/>
    <property type="match status" value="1"/>
</dbReference>
<gene>
    <name evidence="3" type="ORF">EV192_102835</name>
</gene>